<dbReference type="AlphaFoldDB" id="Q0SBH7"/>
<accession>Q0SBH7</accession>
<feature type="compositionally biased region" description="Basic residues" evidence="1">
    <location>
        <begin position="111"/>
        <end position="120"/>
    </location>
</feature>
<reference evidence="3" key="1">
    <citation type="journal article" date="2006" name="Proc. Natl. Acad. Sci. U.S.A.">
        <title>The complete genome of Rhodococcus sp. RHA1 provides insights into a catabolic powerhouse.</title>
        <authorList>
            <person name="McLeod M.P."/>
            <person name="Warren R.L."/>
            <person name="Hsiao W.W.L."/>
            <person name="Araki N."/>
            <person name="Myhre M."/>
            <person name="Fernandes C."/>
            <person name="Miyazawa D."/>
            <person name="Wong W."/>
            <person name="Lillquist A.L."/>
            <person name="Wang D."/>
            <person name="Dosanjh M."/>
            <person name="Hara H."/>
            <person name="Petrescu A."/>
            <person name="Morin R.D."/>
            <person name="Yang G."/>
            <person name="Stott J.M."/>
            <person name="Schein J.E."/>
            <person name="Shin H."/>
            <person name="Smailus D."/>
            <person name="Siddiqui A.S."/>
            <person name="Marra M.A."/>
            <person name="Jones S.J.M."/>
            <person name="Holt R."/>
            <person name="Brinkman F.S.L."/>
            <person name="Miyauchi K."/>
            <person name="Fukuda M."/>
            <person name="Davies J.E."/>
            <person name="Mohn W.W."/>
            <person name="Eltis L.D."/>
        </authorList>
    </citation>
    <scope>NUCLEOTIDE SEQUENCE [LARGE SCALE GENOMIC DNA]</scope>
    <source>
        <strain evidence="3">RHA1</strain>
    </source>
</reference>
<organism evidence="2 3">
    <name type="scientific">Rhodococcus jostii (strain RHA1)</name>
    <dbReference type="NCBI Taxonomy" id="101510"/>
    <lineage>
        <taxon>Bacteria</taxon>
        <taxon>Bacillati</taxon>
        <taxon>Actinomycetota</taxon>
        <taxon>Actinomycetes</taxon>
        <taxon>Mycobacteriales</taxon>
        <taxon>Nocardiaceae</taxon>
        <taxon>Rhodococcus</taxon>
    </lineage>
</organism>
<protein>
    <submittedName>
        <fullName evidence="2">Uncharacterized protein</fullName>
    </submittedName>
</protein>
<sequence>MTTTPDRVRTAFPEISSRAWEHPADRAALVTLRTLKGFDTVFRTISGLLQERQHRLMYLATSVRVDERQFSDLHDLRSDCVRILGADETPSDALGRDHRLDPDRRVGAARDHRRAHGMAA</sequence>
<dbReference type="KEGG" id="rha:RHA1_ro03306"/>
<evidence type="ECO:0000256" key="1">
    <source>
        <dbReference type="SAM" id="MobiDB-lite"/>
    </source>
</evidence>
<evidence type="ECO:0000313" key="3">
    <source>
        <dbReference type="Proteomes" id="UP000008710"/>
    </source>
</evidence>
<dbReference type="eggNOG" id="COG0501">
    <property type="taxonomic scope" value="Bacteria"/>
</dbReference>
<feature type="compositionally biased region" description="Basic and acidic residues" evidence="1">
    <location>
        <begin position="94"/>
        <end position="110"/>
    </location>
</feature>
<name>Q0SBH7_RHOJR</name>
<gene>
    <name evidence="2" type="ordered locus">RHA1_ro03306</name>
</gene>
<dbReference type="Proteomes" id="UP000008710">
    <property type="component" value="Chromosome"/>
</dbReference>
<proteinExistence type="predicted"/>
<feature type="region of interest" description="Disordered" evidence="1">
    <location>
        <begin position="88"/>
        <end position="120"/>
    </location>
</feature>
<evidence type="ECO:0000313" key="2">
    <source>
        <dbReference type="EMBL" id="ABG95109.1"/>
    </source>
</evidence>
<dbReference type="HOGENOM" id="CLU_166171_0_0_11"/>
<dbReference type="EMBL" id="CP000431">
    <property type="protein sequence ID" value="ABG95109.1"/>
    <property type="molecule type" value="Genomic_DNA"/>
</dbReference>